<protein>
    <submittedName>
        <fullName evidence="3">Uncharacterized protein</fullName>
    </submittedName>
</protein>
<sequence precursor="true">MKRLNNILFLLLISITISLAQNTQITLDSTSVDNPTDPFTVTGSYTLAITDTLSKIQYFRQDNPSAIIEVTNIDTINQTFSVTIDNVGSLAEGSYNYVFQLILLEGSIGAEDTLNIIVDKTGPKIDGHEVSSDFWSFAFPQFEITVQFSEKVKLRDDTKIKLISEKGRALIIPPEKITLQNDNSQLFIQVNLDMINNDSLAQWTGKVGLFIEKIADLHNNIVNLPLDNIITADFIKPQVVEITPHYGRISQKDTTVTFTVSFSETVKKVPDLIKIKKGDLEITPKLTYNNSSSSFTFDLKLEDVETDSSWNGNVEIEMQTFSDQAGNTNNAPDSVLPRIFIDFLAPQVTQTILSTDTINIAFISQNNYSLVGLIRFNEPLDTSNTEANISLSNQNNELSIPAKFLSNQQEIRFVINQEVLEQEQKSWQDFQNIAELSIKNVRDTIGNKTQEDFKIGQLKIDVVRPVPPTLTNEINSIVKEKSISFEGTKEYKAKLYFNGELLSDFTNDSTWSKFNVFLPEDGFYKFSFWQIDWLGNVSDTVDVRVLADRQVPHFVGQGAQLQINTDPQTNKPYFILFLYFNEIVNFEPNAHIQLKTENDYFQIEASEAQNLSTIQKFIIKDSIQINQLFNWLKQQKDIQIYLPAETIADLAGNKNSGDLTHDVFVFIESMISEVSWINKYISPNQDGVNDELRASVFLNSKVPDQILFRVVTLNNNGQSILQINEIFKISQDAGKTKLFENGQLKLNASGSDSNRVVYVDFKWAPTDLEEGKYVVSFYVQEIWEQAASLNIGSLPVSAAIFSDVTPPEIMRITPVAGDNNQYIDIQPDFVFTIDNEKENSPIKDAYLMFSRAIINDAIPIDSLQMDLFPYKPGEVYEFNCKAYNIKLEPGALTVTVTLVDSANNKTLRRLHYTVVGDTVEGIKDIYNFPNPFNPKQGQKTNIAFASGQLNTFKLYIFDMGFNLVYYEEFSSRLPGLASFRKTVPWDGTNLRGEIVANGVYFARIVSDNFKSPILKIVVNNK</sequence>
<accession>H1XNW2</accession>
<dbReference type="RefSeq" id="WP_006926802.1">
    <property type="nucleotide sequence ID" value="NZ_CM001402.1"/>
</dbReference>
<evidence type="ECO:0000313" key="3">
    <source>
        <dbReference type="EMBL" id="EHO39902.1"/>
    </source>
</evidence>
<proteinExistence type="predicted"/>
<dbReference type="InParanoid" id="H1XNW2"/>
<evidence type="ECO:0000313" key="2">
    <source>
        <dbReference type="EMBL" id="APF19798.1"/>
    </source>
</evidence>
<dbReference type="KEGG" id="caby:Cabys_3050"/>
<evidence type="ECO:0000256" key="1">
    <source>
        <dbReference type="SAM" id="SignalP"/>
    </source>
</evidence>
<dbReference type="AlphaFoldDB" id="H1XNW2"/>
<dbReference type="Proteomes" id="UP000004671">
    <property type="component" value="Chromosome"/>
</dbReference>
<evidence type="ECO:0000313" key="5">
    <source>
        <dbReference type="Proteomes" id="UP000183868"/>
    </source>
</evidence>
<evidence type="ECO:0000313" key="4">
    <source>
        <dbReference type="Proteomes" id="UP000004671"/>
    </source>
</evidence>
<reference evidence="3 4" key="1">
    <citation type="submission" date="2011-09" db="EMBL/GenBank/DDBJ databases">
        <title>The permanent draft genome of Caldithrix abyssi DSM 13497.</title>
        <authorList>
            <consortium name="US DOE Joint Genome Institute (JGI-PGF)"/>
            <person name="Lucas S."/>
            <person name="Han J."/>
            <person name="Lapidus A."/>
            <person name="Bruce D."/>
            <person name="Goodwin L."/>
            <person name="Pitluck S."/>
            <person name="Peters L."/>
            <person name="Kyrpides N."/>
            <person name="Mavromatis K."/>
            <person name="Ivanova N."/>
            <person name="Mikhailova N."/>
            <person name="Chertkov O."/>
            <person name="Detter J.C."/>
            <person name="Tapia R."/>
            <person name="Han C."/>
            <person name="Land M."/>
            <person name="Hauser L."/>
            <person name="Markowitz V."/>
            <person name="Cheng J.-F."/>
            <person name="Hugenholtz P."/>
            <person name="Woyke T."/>
            <person name="Wu D."/>
            <person name="Spring S."/>
            <person name="Brambilla E."/>
            <person name="Klenk H.-P."/>
            <person name="Eisen J.A."/>
        </authorList>
    </citation>
    <scope>NUCLEOTIDE SEQUENCE [LARGE SCALE GENOMIC DNA]</scope>
    <source>
        <strain evidence="3 4">DSM 13497</strain>
    </source>
</reference>
<organism evidence="3 4">
    <name type="scientific">Caldithrix abyssi DSM 13497</name>
    <dbReference type="NCBI Taxonomy" id="880073"/>
    <lineage>
        <taxon>Bacteria</taxon>
        <taxon>Pseudomonadati</taxon>
        <taxon>Calditrichota</taxon>
        <taxon>Calditrichia</taxon>
        <taxon>Calditrichales</taxon>
        <taxon>Calditrichaceae</taxon>
        <taxon>Caldithrix</taxon>
    </lineage>
</organism>
<dbReference type="Gene3D" id="2.60.40.4070">
    <property type="match status" value="1"/>
</dbReference>
<keyword evidence="1" id="KW-0732">Signal</keyword>
<dbReference type="EMBL" id="CP018099">
    <property type="protein sequence ID" value="APF19798.1"/>
    <property type="molecule type" value="Genomic_DNA"/>
</dbReference>
<reference evidence="2 5" key="2">
    <citation type="submission" date="2016-11" db="EMBL/GenBank/DDBJ databases">
        <title>Genomic analysis of Caldithrix abyssi and proposal of a novel bacterial phylum Caldithrichaeota.</title>
        <authorList>
            <person name="Kublanov I."/>
            <person name="Sigalova O."/>
            <person name="Gavrilov S."/>
            <person name="Lebedinsky A."/>
            <person name="Ivanova N."/>
            <person name="Daum C."/>
            <person name="Reddy T."/>
            <person name="Klenk H.P."/>
            <person name="Goker M."/>
            <person name="Reva O."/>
            <person name="Miroshnichenko M."/>
            <person name="Kyprides N."/>
            <person name="Woyke T."/>
            <person name="Gelfand M."/>
        </authorList>
    </citation>
    <scope>NUCLEOTIDE SEQUENCE [LARGE SCALE GENOMIC DNA]</scope>
    <source>
        <strain evidence="2 5">LF13</strain>
    </source>
</reference>
<dbReference type="Proteomes" id="UP000183868">
    <property type="component" value="Chromosome"/>
</dbReference>
<name>H1XNW2_CALAY</name>
<gene>
    <name evidence="2" type="ORF">Cabys_3050</name>
    <name evidence="3" type="ORF">Calab_0253</name>
</gene>
<dbReference type="STRING" id="880073.Cabys_3050"/>
<feature type="signal peptide" evidence="1">
    <location>
        <begin position="1"/>
        <end position="20"/>
    </location>
</feature>
<dbReference type="HOGENOM" id="CLU_295911_0_0_0"/>
<feature type="chain" id="PRO_5010834560" evidence="1">
    <location>
        <begin position="21"/>
        <end position="1021"/>
    </location>
</feature>
<dbReference type="EMBL" id="CM001402">
    <property type="protein sequence ID" value="EHO39902.1"/>
    <property type="molecule type" value="Genomic_DNA"/>
</dbReference>
<dbReference type="PaxDb" id="880073-Calab_0253"/>
<keyword evidence="4" id="KW-1185">Reference proteome</keyword>
<dbReference type="OrthoDB" id="9807410at2"/>